<proteinExistence type="predicted"/>
<evidence type="ECO:0000313" key="2">
    <source>
        <dbReference type="Proteomes" id="UP000601361"/>
    </source>
</evidence>
<name>A0ABQ1X6K8_9BACT</name>
<reference evidence="2" key="1">
    <citation type="journal article" date="2019" name="Int. J. Syst. Evol. Microbiol.">
        <title>The Global Catalogue of Microorganisms (GCM) 10K type strain sequencing project: providing services to taxonomists for standard genome sequencing and annotation.</title>
        <authorList>
            <consortium name="The Broad Institute Genomics Platform"/>
            <consortium name="The Broad Institute Genome Sequencing Center for Infectious Disease"/>
            <person name="Wu L."/>
            <person name="Ma J."/>
        </authorList>
    </citation>
    <scope>NUCLEOTIDE SEQUENCE [LARGE SCALE GENOMIC DNA]</scope>
    <source>
        <strain evidence="2">CGMCC 1.12990</strain>
    </source>
</reference>
<comment type="caution">
    <text evidence="1">The sequence shown here is derived from an EMBL/GenBank/DDBJ whole genome shotgun (WGS) entry which is preliminary data.</text>
</comment>
<accession>A0ABQ1X6K8</accession>
<sequence length="134" mass="15113">MHVRFFFYLAFHYVEARVVHTGRKLIAWWLLSLLLRVLAPEAAVLRLHFHQHTEDPPLTTSTGKSGQPKAVLSAKHQHCFVEQLYTAPFQPSVPIQLAEPVRLLAYSVYRPQAPVCRASHLLDGASLRGPPARA</sequence>
<protein>
    <recommendedName>
        <fullName evidence="3">Secreted protein</fullName>
    </recommendedName>
</protein>
<dbReference type="EMBL" id="BMGS01000020">
    <property type="protein sequence ID" value="GGG62324.1"/>
    <property type="molecule type" value="Genomic_DNA"/>
</dbReference>
<evidence type="ECO:0008006" key="3">
    <source>
        <dbReference type="Google" id="ProtNLM"/>
    </source>
</evidence>
<keyword evidence="2" id="KW-1185">Reference proteome</keyword>
<evidence type="ECO:0000313" key="1">
    <source>
        <dbReference type="EMBL" id="GGG62324.1"/>
    </source>
</evidence>
<organism evidence="1 2">
    <name type="scientific">Hymenobacter glacieicola</name>
    <dbReference type="NCBI Taxonomy" id="1562124"/>
    <lineage>
        <taxon>Bacteria</taxon>
        <taxon>Pseudomonadati</taxon>
        <taxon>Bacteroidota</taxon>
        <taxon>Cytophagia</taxon>
        <taxon>Cytophagales</taxon>
        <taxon>Hymenobacteraceae</taxon>
        <taxon>Hymenobacter</taxon>
    </lineage>
</organism>
<gene>
    <name evidence="1" type="ORF">GCM10011378_43090</name>
</gene>
<dbReference type="Proteomes" id="UP000601361">
    <property type="component" value="Unassembled WGS sequence"/>
</dbReference>